<gene>
    <name evidence="3" type="ORF">B5M09_002646</name>
</gene>
<dbReference type="Proteomes" id="UP000284702">
    <property type="component" value="Unassembled WGS sequence"/>
</dbReference>
<dbReference type="EMBL" id="MZMZ02004094">
    <property type="protein sequence ID" value="RQM19963.1"/>
    <property type="molecule type" value="Genomic_DNA"/>
</dbReference>
<protein>
    <submittedName>
        <fullName evidence="3">Uncharacterized protein</fullName>
    </submittedName>
</protein>
<dbReference type="VEuPathDB" id="FungiDB:H257_07433"/>
<dbReference type="VEuPathDB" id="FungiDB:H257_07434"/>
<evidence type="ECO:0000313" key="3">
    <source>
        <dbReference type="EMBL" id="RQM19963.1"/>
    </source>
</evidence>
<dbReference type="AlphaFoldDB" id="A0A3R7Y331"/>
<evidence type="ECO:0000256" key="2">
    <source>
        <dbReference type="SAM" id="MobiDB-lite"/>
    </source>
</evidence>
<proteinExistence type="predicted"/>
<sequence>MFNIVVKGTVKELVAEANKLSWDAAKECKRQFMHDRLYYERKKDRIAPDYDRLFKHYAPMVASVVAALRQSLPATHTPRMFVARTLAFVQCLPYERAEGGFRRPFAVLTDLRGNCGSKTTLFLALLHHAYPTLDKCVCLIPQHVFAGVKLEKVEGDIMVGDENQFVAVEPVGPGRLPVGQLRPTSTPSIRQNVTMTDLQHSNIPLPPQHPTTHPSPPKSNAIKSSMPSPPNLFKEAWHQQMPRQPRPRRGKPPPYNQPTADNVSLGEQMQHQYYEERVVVLVQRCTEAETKLGVLTSERRDIDTQLQHLQMEIEFKRSTVAEAEALTQQLHAERRDRQALAHRRDFRDRDMACRELTHRCQRMTNDLVVATTRYEKAEAALEHLTGATEARKEDLRQLQADVQRLQAQLADARAAVESKDVALVAAKR</sequence>
<reference evidence="3" key="1">
    <citation type="submission" date="2018-07" db="EMBL/GenBank/DDBJ databases">
        <title>Annotation of Aphanomyces astaci genome assembly.</title>
        <authorList>
            <person name="Studholme D.J."/>
        </authorList>
    </citation>
    <scope>NUCLEOTIDE SEQUENCE [LARGE SCALE GENOMIC DNA]</scope>
    <source>
        <strain evidence="3">Pc</strain>
    </source>
</reference>
<keyword evidence="4" id="KW-1185">Reference proteome</keyword>
<keyword evidence="1" id="KW-0175">Coiled coil</keyword>
<comment type="caution">
    <text evidence="3">The sequence shown here is derived from an EMBL/GenBank/DDBJ whole genome shotgun (WGS) entry which is preliminary data.</text>
</comment>
<accession>A0A3R7Y331</accession>
<evidence type="ECO:0000313" key="4">
    <source>
        <dbReference type="Proteomes" id="UP000284702"/>
    </source>
</evidence>
<feature type="compositionally biased region" description="Pro residues" evidence="2">
    <location>
        <begin position="204"/>
        <end position="217"/>
    </location>
</feature>
<evidence type="ECO:0000256" key="1">
    <source>
        <dbReference type="SAM" id="Coils"/>
    </source>
</evidence>
<feature type="coiled-coil region" evidence="1">
    <location>
        <begin position="306"/>
        <end position="343"/>
    </location>
</feature>
<feature type="coiled-coil region" evidence="1">
    <location>
        <begin position="388"/>
        <end position="422"/>
    </location>
</feature>
<name>A0A3R7Y331_APHAT</name>
<feature type="region of interest" description="Disordered" evidence="2">
    <location>
        <begin position="199"/>
        <end position="261"/>
    </location>
</feature>
<organism evidence="3 4">
    <name type="scientific">Aphanomyces astaci</name>
    <name type="common">Crayfish plague agent</name>
    <dbReference type="NCBI Taxonomy" id="112090"/>
    <lineage>
        <taxon>Eukaryota</taxon>
        <taxon>Sar</taxon>
        <taxon>Stramenopiles</taxon>
        <taxon>Oomycota</taxon>
        <taxon>Saprolegniomycetes</taxon>
        <taxon>Saprolegniales</taxon>
        <taxon>Verrucalvaceae</taxon>
        <taxon>Aphanomyces</taxon>
    </lineage>
</organism>